<dbReference type="OMA" id="SEQNLTC"/>
<protein>
    <recommendedName>
        <fullName evidence="6">RING-type domain-containing protein</fullName>
    </recommendedName>
</protein>
<dbReference type="GeneID" id="5885966"/>
<dbReference type="SMART" id="SM00184">
    <property type="entry name" value="RING"/>
    <property type="match status" value="1"/>
</dbReference>
<dbReference type="Gene3D" id="3.30.40.10">
    <property type="entry name" value="Zinc/RING finger domain, C3HC4 (zinc finger)"/>
    <property type="match status" value="1"/>
</dbReference>
<dbReference type="GO" id="GO:0008270">
    <property type="term" value="F:zinc ion binding"/>
    <property type="evidence" value="ECO:0007669"/>
    <property type="project" value="UniProtKB-KW"/>
</dbReference>
<dbReference type="eggNOG" id="ENOG502RI02">
    <property type="taxonomic scope" value="Eukaryota"/>
</dbReference>
<dbReference type="SUPFAM" id="SSF57850">
    <property type="entry name" value="RING/U-box"/>
    <property type="match status" value="1"/>
</dbReference>
<evidence type="ECO:0000313" key="8">
    <source>
        <dbReference type="Proteomes" id="UP000008076"/>
    </source>
</evidence>
<dbReference type="AlphaFoldDB" id="B0ERS1"/>
<dbReference type="PROSITE" id="PS50089">
    <property type="entry name" value="ZF_RING_2"/>
    <property type="match status" value="1"/>
</dbReference>
<feature type="domain" description="RING-type" evidence="6">
    <location>
        <begin position="5"/>
        <end position="43"/>
    </location>
</feature>
<evidence type="ECO:0000256" key="1">
    <source>
        <dbReference type="ARBA" id="ARBA00022723"/>
    </source>
</evidence>
<name>B0ERS1_ENTDS</name>
<evidence type="ECO:0000256" key="2">
    <source>
        <dbReference type="ARBA" id="ARBA00022771"/>
    </source>
</evidence>
<dbReference type="PROSITE" id="PS00518">
    <property type="entry name" value="ZF_RING_1"/>
    <property type="match status" value="1"/>
</dbReference>
<dbReference type="InterPro" id="IPR047126">
    <property type="entry name" value="RNF141-like"/>
</dbReference>
<dbReference type="RefSeq" id="XP_001740793.1">
    <property type="nucleotide sequence ID" value="XM_001740741.1"/>
</dbReference>
<evidence type="ECO:0000256" key="3">
    <source>
        <dbReference type="ARBA" id="ARBA00022833"/>
    </source>
</evidence>
<organism evidence="8">
    <name type="scientific">Entamoeba dispar (strain ATCC PRA-260 / SAW760)</name>
    <dbReference type="NCBI Taxonomy" id="370354"/>
    <lineage>
        <taxon>Eukaryota</taxon>
        <taxon>Amoebozoa</taxon>
        <taxon>Evosea</taxon>
        <taxon>Archamoebae</taxon>
        <taxon>Mastigamoebida</taxon>
        <taxon>Entamoebidae</taxon>
        <taxon>Entamoeba</taxon>
    </lineage>
</organism>
<accession>B0ERS1</accession>
<keyword evidence="2 4" id="KW-0863">Zinc-finger</keyword>
<sequence length="104" mass="12014">MNNKCCICYSDIVDCTITPCGHAFCYQCIKEWLVRVPNCPICKSRVLLEQVIRVNKNKNQPTKTEKPTTSQDNLPLIKFYGKLLFALLFPLVMFLVITQLMELK</sequence>
<dbReference type="Pfam" id="PF13639">
    <property type="entry name" value="zf-RING_2"/>
    <property type="match status" value="1"/>
</dbReference>
<keyword evidence="5" id="KW-0812">Transmembrane</keyword>
<dbReference type="InterPro" id="IPR001841">
    <property type="entry name" value="Znf_RING"/>
</dbReference>
<dbReference type="InterPro" id="IPR013083">
    <property type="entry name" value="Znf_RING/FYVE/PHD"/>
</dbReference>
<dbReference type="EMBL" id="DS550549">
    <property type="protein sequence ID" value="EDR22716.1"/>
    <property type="molecule type" value="Genomic_DNA"/>
</dbReference>
<proteinExistence type="predicted"/>
<dbReference type="VEuPathDB" id="AmoebaDB:EDI_336040"/>
<evidence type="ECO:0000256" key="5">
    <source>
        <dbReference type="SAM" id="Phobius"/>
    </source>
</evidence>
<dbReference type="KEGG" id="edi:EDI_336040"/>
<keyword evidence="1" id="KW-0479">Metal-binding</keyword>
<dbReference type="PANTHER" id="PTHR12109">
    <property type="entry name" value="RING FINGER PROTEIN 141-RELATED"/>
    <property type="match status" value="1"/>
</dbReference>
<evidence type="ECO:0000256" key="4">
    <source>
        <dbReference type="PROSITE-ProRule" id="PRU00175"/>
    </source>
</evidence>
<evidence type="ECO:0000313" key="7">
    <source>
        <dbReference type="EMBL" id="EDR22716.1"/>
    </source>
</evidence>
<keyword evidence="5" id="KW-0472">Membrane</keyword>
<gene>
    <name evidence="7" type="ORF">EDI_336040</name>
</gene>
<evidence type="ECO:0000259" key="6">
    <source>
        <dbReference type="PROSITE" id="PS50089"/>
    </source>
</evidence>
<reference evidence="8" key="1">
    <citation type="submission" date="2007-12" db="EMBL/GenBank/DDBJ databases">
        <title>Annotation of Entamoeba dispar SAW760.</title>
        <authorList>
            <person name="Lorenzi H."/>
            <person name="Inman J."/>
            <person name="Schobel S."/>
            <person name="Amedeo P."/>
            <person name="Caler E."/>
        </authorList>
    </citation>
    <scope>NUCLEOTIDE SEQUENCE [LARGE SCALE GENOMIC DNA]</scope>
    <source>
        <strain evidence="8">ATCC PRA-260 / SAW760</strain>
    </source>
</reference>
<keyword evidence="8" id="KW-1185">Reference proteome</keyword>
<keyword evidence="5" id="KW-1133">Transmembrane helix</keyword>
<feature type="transmembrane region" description="Helical" evidence="5">
    <location>
        <begin position="83"/>
        <end position="101"/>
    </location>
</feature>
<dbReference type="Proteomes" id="UP000008076">
    <property type="component" value="Unassembled WGS sequence"/>
</dbReference>
<keyword evidence="3" id="KW-0862">Zinc</keyword>
<dbReference type="InterPro" id="IPR017907">
    <property type="entry name" value="Znf_RING_CS"/>
</dbReference>
<dbReference type="OrthoDB" id="302966at2759"/>